<sequence>MLPVPTDDGRNEPTETVCRNRDYGSVKCHKTMAVESDHASFGSQPDKPVFVLGDGFDAILGKAILVGKML</sequence>
<evidence type="ECO:0000313" key="1">
    <source>
        <dbReference type="EMBL" id="GGH35480.1"/>
    </source>
</evidence>
<dbReference type="EMBL" id="BMIA01000002">
    <property type="protein sequence ID" value="GGH35480.1"/>
    <property type="molecule type" value="Genomic_DNA"/>
</dbReference>
<name>A0ABQ1YT18_9BACT</name>
<gene>
    <name evidence="1" type="ORF">GCM10007423_27130</name>
</gene>
<keyword evidence="2" id="KW-1185">Reference proteome</keyword>
<reference evidence="2" key="1">
    <citation type="journal article" date="2019" name="Int. J. Syst. Evol. Microbiol.">
        <title>The Global Catalogue of Microorganisms (GCM) 10K type strain sequencing project: providing services to taxonomists for standard genome sequencing and annotation.</title>
        <authorList>
            <consortium name="The Broad Institute Genomics Platform"/>
            <consortium name="The Broad Institute Genome Sequencing Center for Infectious Disease"/>
            <person name="Wu L."/>
            <person name="Ma J."/>
        </authorList>
    </citation>
    <scope>NUCLEOTIDE SEQUENCE [LARGE SCALE GENOMIC DNA]</scope>
    <source>
        <strain evidence="2">CGMCC 1.15288</strain>
    </source>
</reference>
<proteinExistence type="predicted"/>
<accession>A0ABQ1YT18</accession>
<dbReference type="Proteomes" id="UP000600214">
    <property type="component" value="Unassembled WGS sequence"/>
</dbReference>
<evidence type="ECO:0000313" key="2">
    <source>
        <dbReference type="Proteomes" id="UP000600214"/>
    </source>
</evidence>
<organism evidence="1 2">
    <name type="scientific">Dyadobacter endophyticus</name>
    <dbReference type="NCBI Taxonomy" id="1749036"/>
    <lineage>
        <taxon>Bacteria</taxon>
        <taxon>Pseudomonadati</taxon>
        <taxon>Bacteroidota</taxon>
        <taxon>Cytophagia</taxon>
        <taxon>Cytophagales</taxon>
        <taxon>Spirosomataceae</taxon>
        <taxon>Dyadobacter</taxon>
    </lineage>
</organism>
<comment type="caution">
    <text evidence="1">The sequence shown here is derived from an EMBL/GenBank/DDBJ whole genome shotgun (WGS) entry which is preliminary data.</text>
</comment>
<protein>
    <submittedName>
        <fullName evidence="1">Uncharacterized protein</fullName>
    </submittedName>
</protein>